<protein>
    <recommendedName>
        <fullName evidence="5">Inner membrane protein</fullName>
    </recommendedName>
</protein>
<keyword evidence="2" id="KW-1133">Transmembrane helix</keyword>
<sequence>MFGRSKPVVFDRYESRRSRKWVPNWLWLLLLGIAIGAGALFYAQQKLMPPRLSAEEARELRTTLDSAEHERSRLAAELAQTNHQLEDLLATQNRMADELAANHRDLARQRDHIEALLAALPPDPRGGSVEIRAADFKVDSDKLGYDMVFTRTEPKGAPFAGVMQLYVAGRTAGGTETTIALDPVAVKVGAYEIAHGSLPMPAGFVPRQTTIRLLDRLGGRQFGMRVINVQ</sequence>
<name>A0A011P3Y0_9PROT</name>
<reference evidence="3 4" key="1">
    <citation type="submission" date="2014-02" db="EMBL/GenBank/DDBJ databases">
        <title>Expanding our view of genomic diversity in Candidatus Accumulibacter clades.</title>
        <authorList>
            <person name="Skennerton C.T."/>
            <person name="Barr J.J."/>
            <person name="Slater F.R."/>
            <person name="Bond P.L."/>
            <person name="Tyson G.W."/>
        </authorList>
    </citation>
    <scope>NUCLEOTIDE SEQUENCE [LARGE SCALE GENOMIC DNA]</scope>
    <source>
        <strain evidence="4">BA-92</strain>
    </source>
</reference>
<keyword evidence="2" id="KW-0472">Membrane</keyword>
<evidence type="ECO:0000313" key="4">
    <source>
        <dbReference type="Proteomes" id="UP000021816"/>
    </source>
</evidence>
<evidence type="ECO:0000256" key="2">
    <source>
        <dbReference type="SAM" id="Phobius"/>
    </source>
</evidence>
<feature type="coiled-coil region" evidence="1">
    <location>
        <begin position="57"/>
        <end position="102"/>
    </location>
</feature>
<keyword evidence="2" id="KW-0812">Transmembrane</keyword>
<comment type="caution">
    <text evidence="3">The sequence shown here is derived from an EMBL/GenBank/DDBJ whole genome shotgun (WGS) entry which is preliminary data.</text>
</comment>
<evidence type="ECO:0008006" key="5">
    <source>
        <dbReference type="Google" id="ProtNLM"/>
    </source>
</evidence>
<dbReference type="EMBL" id="JEMX01000012">
    <property type="protein sequence ID" value="EXI82316.1"/>
    <property type="molecule type" value="Genomic_DNA"/>
</dbReference>
<accession>A0A011P3Y0</accession>
<dbReference type="STRING" id="1454003.AW10_00764"/>
<dbReference type="AlphaFoldDB" id="A0A011P3Y0"/>
<dbReference type="Proteomes" id="UP000021816">
    <property type="component" value="Unassembled WGS sequence"/>
</dbReference>
<feature type="transmembrane region" description="Helical" evidence="2">
    <location>
        <begin position="21"/>
        <end position="43"/>
    </location>
</feature>
<evidence type="ECO:0000256" key="1">
    <source>
        <dbReference type="SAM" id="Coils"/>
    </source>
</evidence>
<evidence type="ECO:0000313" key="3">
    <source>
        <dbReference type="EMBL" id="EXI82316.1"/>
    </source>
</evidence>
<gene>
    <name evidence="3" type="ORF">AW10_00764</name>
</gene>
<dbReference type="PATRIC" id="fig|1454003.3.peg.786"/>
<organism evidence="3 4">
    <name type="scientific">Candidatus Accumulibacter appositus</name>
    <dbReference type="NCBI Taxonomy" id="1454003"/>
    <lineage>
        <taxon>Bacteria</taxon>
        <taxon>Pseudomonadati</taxon>
        <taxon>Pseudomonadota</taxon>
        <taxon>Betaproteobacteria</taxon>
        <taxon>Candidatus Accumulibacter</taxon>
    </lineage>
</organism>
<keyword evidence="1" id="KW-0175">Coiled coil</keyword>
<proteinExistence type="predicted"/>